<evidence type="ECO:0000259" key="1">
    <source>
        <dbReference type="Pfam" id="PF21703"/>
    </source>
</evidence>
<dbReference type="RefSeq" id="YP_007517790.1">
    <property type="nucleotide sequence ID" value="NC_020482.1"/>
</dbReference>
<evidence type="ECO:0000313" key="2">
    <source>
        <dbReference type="EMBL" id="AGE60560.1"/>
    </source>
</evidence>
<proteinExistence type="predicted"/>
<dbReference type="GeneID" id="14697512"/>
<dbReference type="InterPro" id="IPR049301">
    <property type="entry name" value="Capsid_Gp10A/Gp10B-like_dom"/>
</dbReference>
<dbReference type="EMBL" id="KC465900">
    <property type="protein sequence ID" value="AGE60560.1"/>
    <property type="molecule type" value="Genomic_DNA"/>
</dbReference>
<protein>
    <submittedName>
        <fullName evidence="2">Capsid protein</fullName>
    </submittedName>
</protein>
<name>M1IPN0_9CAUD</name>
<accession>M1IPN0</accession>
<feature type="domain" description="Capsid Gp10A/Gp10B-like" evidence="1">
    <location>
        <begin position="57"/>
        <end position="314"/>
    </location>
</feature>
<sequence length="316" mass="33483">MSNATPSRLGLVNATGTGYNDLFLKLYSGEVLSSFQRENLMLGMTNVRTISNGKSSSFPVTGTTVSGYHSVGAEITGDAIKHNEKIINVDDMLLASSFVAELDELKNHYDIRSIYAREMGQALAKTVDQNLLQLAVLGSQASATITGGNGGTELTDADANTNSTSLIASIFEGIQKLDEKDVPNTDRVCVVSPDIYYQLANNDKLLNRDFSSLNGDFGKGTVVSVGGVPVIKSNTCVTAFADNSSAVAGANNTYNVDASNHVAVLFHKSAIGTVKLKDLVVETTYDPRRIGSLITSRMAIGSGILRPEACVSIKTA</sequence>
<reference evidence="2 3" key="1">
    <citation type="journal article" date="2013" name="Nature">
        <title>Abundant SAR11 viruses in the ocean.</title>
        <authorList>
            <person name="Zhao Y."/>
            <person name="Temperton B."/>
            <person name="Thrash J.C."/>
            <person name="Schwalbach M.S."/>
            <person name="Vergin K.L."/>
            <person name="Landry Z.C."/>
            <person name="Ellisman M."/>
            <person name="Deerinck T."/>
            <person name="Sullivan M.B."/>
            <person name="Giovannoni S.J."/>
        </authorList>
    </citation>
    <scope>NUCLEOTIDE SEQUENCE [LARGE SCALE GENOMIC DNA]</scope>
</reference>
<organism evidence="2 3">
    <name type="scientific">Pelagibacter phage HTVC011P</name>
    <dbReference type="NCBI Taxonomy" id="1283078"/>
    <lineage>
        <taxon>Viruses</taxon>
        <taxon>Duplodnaviria</taxon>
        <taxon>Heunggongvirae</taxon>
        <taxon>Uroviricota</taxon>
        <taxon>Caudoviricetes</taxon>
        <taxon>Autographivirales</taxon>
        <taxon>Stopavirus</taxon>
        <taxon>Stopavirus HTVC011P</taxon>
    </lineage>
</organism>
<dbReference type="OrthoDB" id="4979at10239"/>
<dbReference type="KEGG" id="vg:14697512"/>
<keyword evidence="3" id="KW-1185">Reference proteome</keyword>
<dbReference type="Proteomes" id="UP000011294">
    <property type="component" value="Genome"/>
</dbReference>
<dbReference type="Pfam" id="PF21703">
    <property type="entry name" value="Gp10A-like"/>
    <property type="match status" value="1"/>
</dbReference>
<dbReference type="SUPFAM" id="SSF56563">
    <property type="entry name" value="Major capsid protein gp5"/>
    <property type="match status" value="1"/>
</dbReference>
<evidence type="ECO:0000313" key="3">
    <source>
        <dbReference type="Proteomes" id="UP000011294"/>
    </source>
</evidence>